<evidence type="ECO:0000256" key="4">
    <source>
        <dbReference type="ARBA" id="ARBA00039081"/>
    </source>
</evidence>
<dbReference type="InterPro" id="IPR029063">
    <property type="entry name" value="SAM-dependent_MTases_sf"/>
</dbReference>
<evidence type="ECO:0000313" key="8">
    <source>
        <dbReference type="EMBL" id="OCB89234.1"/>
    </source>
</evidence>
<name>A0A9Q5I0F4_SANBA</name>
<dbReference type="Proteomes" id="UP000757232">
    <property type="component" value="Unassembled WGS sequence"/>
</dbReference>
<dbReference type="SUPFAM" id="SSF53335">
    <property type="entry name" value="S-adenosyl-L-methionine-dependent methyltransferases"/>
    <property type="match status" value="1"/>
</dbReference>
<dbReference type="PANTHER" id="PTHR46098:SF1">
    <property type="entry name" value="TRNA (CYTOSINE(38)-C(5))-METHYLTRANSFERASE"/>
    <property type="match status" value="1"/>
</dbReference>
<keyword evidence="1 7" id="KW-0489">Methyltransferase</keyword>
<evidence type="ECO:0000256" key="2">
    <source>
        <dbReference type="ARBA" id="ARBA00022679"/>
    </source>
</evidence>
<dbReference type="PROSITE" id="PS51679">
    <property type="entry name" value="SAM_MT_C5"/>
    <property type="match status" value="1"/>
</dbReference>
<reference evidence="8" key="1">
    <citation type="submission" date="2016-06" db="EMBL/GenBank/DDBJ databases">
        <title>Draft Genome sequence of the fungus Inonotus baumii.</title>
        <authorList>
            <person name="Zhu H."/>
            <person name="Lin W."/>
        </authorList>
    </citation>
    <scope>NUCLEOTIDE SEQUENCE</scope>
    <source>
        <strain evidence="8">821</strain>
    </source>
</reference>
<comment type="similarity">
    <text evidence="7">Belongs to the class I-like SAM-binding methyltransferase superfamily. C5-methyltransferase family.</text>
</comment>
<dbReference type="InterPro" id="IPR031303">
    <property type="entry name" value="C5_meth_CS"/>
</dbReference>
<keyword evidence="3 7" id="KW-0949">S-adenosyl-L-methionine</keyword>
<dbReference type="GO" id="GO:0032259">
    <property type="term" value="P:methylation"/>
    <property type="evidence" value="ECO:0007669"/>
    <property type="project" value="UniProtKB-KW"/>
</dbReference>
<feature type="active site" evidence="7">
    <location>
        <position position="32"/>
    </location>
</feature>
<evidence type="ECO:0000256" key="7">
    <source>
        <dbReference type="PROSITE-ProRule" id="PRU01016"/>
    </source>
</evidence>
<dbReference type="InterPro" id="IPR050750">
    <property type="entry name" value="C5-MTase"/>
</dbReference>
<evidence type="ECO:0000256" key="1">
    <source>
        <dbReference type="ARBA" id="ARBA00022603"/>
    </source>
</evidence>
<dbReference type="Gene3D" id="3.90.120.10">
    <property type="entry name" value="DNA Methylase, subunit A, domain 2"/>
    <property type="match status" value="1"/>
</dbReference>
<comment type="caution">
    <text evidence="8">The sequence shown here is derived from an EMBL/GenBank/DDBJ whole genome shotgun (WGS) entry which is preliminary data.</text>
</comment>
<proteinExistence type="inferred from homology"/>
<gene>
    <name evidence="8" type="ORF">A7U60_g3601</name>
</gene>
<dbReference type="PANTHER" id="PTHR46098">
    <property type="entry name" value="TRNA (CYTOSINE(38)-C(5))-METHYLTRANSFERASE"/>
    <property type="match status" value="1"/>
</dbReference>
<accession>A0A9Q5I0F4</accession>
<keyword evidence="9" id="KW-1185">Reference proteome</keyword>
<sequence>MKPIMARIDISSLTVSDLEDLDTQLWLLSPSCQPYTVLNPNAKGAQDPRAKSFLRLVQNVIPDLARRRRGPKWMLVENVAGFEASSVRGTLIESLQNSGYNTLELLLTPLQFGIPNSRLRYYLLAKEQPMSFANVIASEEDSRIVWRNIPGHGKPWKDNHEDCDATQLRTYLDPDASTNTDLLCRIPDRVLLKWGRLFDIVLPSSRRSCCFTRGYTQLVERAGSILQTNEALDTTEVFNKFLSQQRQKDAKSGERQEFSEDALLSILSPLRLRYFSPSELLRLFHFEPPTLSDGNGSKVAKFVWPDDVTLKAKYRLLGNSVNVEVVRRLVNYLFESDGLVE</sequence>
<evidence type="ECO:0000256" key="3">
    <source>
        <dbReference type="ARBA" id="ARBA00022691"/>
    </source>
</evidence>
<dbReference type="InterPro" id="IPR001525">
    <property type="entry name" value="C5_MeTfrase"/>
</dbReference>
<dbReference type="GO" id="GO:0008168">
    <property type="term" value="F:methyltransferase activity"/>
    <property type="evidence" value="ECO:0007669"/>
    <property type="project" value="UniProtKB-KW"/>
</dbReference>
<dbReference type="AlphaFoldDB" id="A0A9Q5I0F4"/>
<dbReference type="EMBL" id="LNZH02000161">
    <property type="protein sequence ID" value="OCB89234.1"/>
    <property type="molecule type" value="Genomic_DNA"/>
</dbReference>
<evidence type="ECO:0000313" key="9">
    <source>
        <dbReference type="Proteomes" id="UP000757232"/>
    </source>
</evidence>
<dbReference type="EC" id="2.1.1.204" evidence="4"/>
<evidence type="ECO:0000256" key="6">
    <source>
        <dbReference type="ARBA" id="ARBA00042810"/>
    </source>
</evidence>
<organism evidence="8 9">
    <name type="scientific">Sanghuangporus baumii</name>
    <name type="common">Phellinus baumii</name>
    <dbReference type="NCBI Taxonomy" id="108892"/>
    <lineage>
        <taxon>Eukaryota</taxon>
        <taxon>Fungi</taxon>
        <taxon>Dikarya</taxon>
        <taxon>Basidiomycota</taxon>
        <taxon>Agaricomycotina</taxon>
        <taxon>Agaricomycetes</taxon>
        <taxon>Hymenochaetales</taxon>
        <taxon>Hymenochaetaceae</taxon>
        <taxon>Sanghuangporus</taxon>
    </lineage>
</organism>
<dbReference type="Pfam" id="PF00145">
    <property type="entry name" value="DNA_methylase"/>
    <property type="match status" value="1"/>
</dbReference>
<dbReference type="PROSITE" id="PS00095">
    <property type="entry name" value="C5_MTASE_2"/>
    <property type="match status" value="1"/>
</dbReference>
<dbReference type="GO" id="GO:0005634">
    <property type="term" value="C:nucleus"/>
    <property type="evidence" value="ECO:0007669"/>
    <property type="project" value="TreeGrafter"/>
</dbReference>
<protein>
    <recommendedName>
        <fullName evidence="5">tRNA (cytosine(38)-C(5))-methyltransferase</fullName>
        <ecNumber evidence="4">2.1.1.204</ecNumber>
    </recommendedName>
    <alternativeName>
        <fullName evidence="6">DNA (cytosine-5)-methyltransferase-like protein 2</fullName>
    </alternativeName>
</protein>
<keyword evidence="2 7" id="KW-0808">Transferase</keyword>
<dbReference type="OrthoDB" id="414133at2759"/>
<evidence type="ECO:0000256" key="5">
    <source>
        <dbReference type="ARBA" id="ARBA00039681"/>
    </source>
</evidence>
<dbReference type="Gene3D" id="3.40.50.150">
    <property type="entry name" value="Vaccinia Virus protein VP39"/>
    <property type="match status" value="1"/>
</dbReference>